<protein>
    <submittedName>
        <fullName evidence="2">Uncharacterized protein</fullName>
    </submittedName>
</protein>
<gene>
    <name evidence="2" type="ORF">K489DRAFT_191034</name>
</gene>
<reference evidence="2" key="2">
    <citation type="submission" date="2020-04" db="EMBL/GenBank/DDBJ databases">
        <authorList>
            <consortium name="NCBI Genome Project"/>
        </authorList>
    </citation>
    <scope>NUCLEOTIDE SEQUENCE</scope>
    <source>
        <strain evidence="2">CBS 342.82</strain>
    </source>
</reference>
<keyword evidence="1" id="KW-1185">Reference proteome</keyword>
<name>A0A6J3M6W4_9PEZI</name>
<dbReference type="AlphaFoldDB" id="A0A6J3M6W4"/>
<reference evidence="2" key="1">
    <citation type="submission" date="2020-01" db="EMBL/GenBank/DDBJ databases">
        <authorList>
            <consortium name="DOE Joint Genome Institute"/>
            <person name="Haridas S."/>
            <person name="Albert R."/>
            <person name="Binder M."/>
            <person name="Bloem J."/>
            <person name="Labutti K."/>
            <person name="Salamov A."/>
            <person name="Andreopoulos B."/>
            <person name="Baker S.E."/>
            <person name="Barry K."/>
            <person name="Bills G."/>
            <person name="Bluhm B.H."/>
            <person name="Cannon C."/>
            <person name="Castanera R."/>
            <person name="Culley D.E."/>
            <person name="Daum C."/>
            <person name="Ezra D."/>
            <person name="Gonzalez J.B."/>
            <person name="Henrissat B."/>
            <person name="Kuo A."/>
            <person name="Liang C."/>
            <person name="Lipzen A."/>
            <person name="Lutzoni F."/>
            <person name="Magnuson J."/>
            <person name="Mondo S."/>
            <person name="Nolan M."/>
            <person name="Ohm R."/>
            <person name="Pangilinan J."/>
            <person name="Park H.-J."/>
            <person name="Ramirez L."/>
            <person name="Alfaro M."/>
            <person name="Sun H."/>
            <person name="Tritt A."/>
            <person name="Yoshinaga Y."/>
            <person name="Zwiers L.-H."/>
            <person name="Turgeon B.G."/>
            <person name="Goodwin S.B."/>
            <person name="Spatafora J.W."/>
            <person name="Crous P.W."/>
            <person name="Grigoriev I.V."/>
        </authorList>
    </citation>
    <scope>NUCLEOTIDE SEQUENCE</scope>
    <source>
        <strain evidence="2">CBS 342.82</strain>
    </source>
</reference>
<dbReference type="RefSeq" id="XP_033460295.1">
    <property type="nucleotide sequence ID" value="XM_033599528.1"/>
</dbReference>
<sequence length="84" mass="9331">MRAYLGRSCVPTFFLGNQICLPKLYIWESSNVLRCPLRRFVSIIPPTGGDQSQINFASSPTAWPLGFLTGMTMFARSIPYAGRG</sequence>
<accession>A0A6J3M6W4</accession>
<proteinExistence type="predicted"/>
<dbReference type="Proteomes" id="UP000504637">
    <property type="component" value="Unplaced"/>
</dbReference>
<evidence type="ECO:0000313" key="2">
    <source>
        <dbReference type="RefSeq" id="XP_033460295.1"/>
    </source>
</evidence>
<reference evidence="2" key="3">
    <citation type="submission" date="2025-08" db="UniProtKB">
        <authorList>
            <consortium name="RefSeq"/>
        </authorList>
    </citation>
    <scope>IDENTIFICATION</scope>
    <source>
        <strain evidence="2">CBS 342.82</strain>
    </source>
</reference>
<organism evidence="2">
    <name type="scientific">Dissoconium aciculare CBS 342.82</name>
    <dbReference type="NCBI Taxonomy" id="1314786"/>
    <lineage>
        <taxon>Eukaryota</taxon>
        <taxon>Fungi</taxon>
        <taxon>Dikarya</taxon>
        <taxon>Ascomycota</taxon>
        <taxon>Pezizomycotina</taxon>
        <taxon>Dothideomycetes</taxon>
        <taxon>Dothideomycetidae</taxon>
        <taxon>Mycosphaerellales</taxon>
        <taxon>Dissoconiaceae</taxon>
        <taxon>Dissoconium</taxon>
    </lineage>
</organism>
<evidence type="ECO:0000313" key="1">
    <source>
        <dbReference type="Proteomes" id="UP000504637"/>
    </source>
</evidence>
<dbReference type="GeneID" id="54357327"/>